<feature type="transmembrane region" description="Helical" evidence="9">
    <location>
        <begin position="137"/>
        <end position="157"/>
    </location>
</feature>
<dbReference type="InterPro" id="IPR051410">
    <property type="entry name" value="Ferric/Cupric_Reductase"/>
</dbReference>
<dbReference type="SUPFAM" id="SSF52343">
    <property type="entry name" value="Ferredoxin reductase-like, C-terminal NADP-linked domain"/>
    <property type="match status" value="1"/>
</dbReference>
<evidence type="ECO:0000256" key="4">
    <source>
        <dbReference type="ARBA" id="ARBA00022982"/>
    </source>
</evidence>
<accession>A0A1E1LW98</accession>
<dbReference type="Pfam" id="PF01794">
    <property type="entry name" value="Ferric_reduct"/>
    <property type="match status" value="1"/>
</dbReference>
<evidence type="ECO:0000259" key="11">
    <source>
        <dbReference type="Pfam" id="PF08022"/>
    </source>
</evidence>
<comment type="subcellular location">
    <subcellularLocation>
        <location evidence="1">Membrane</location>
        <topology evidence="1">Multi-pass membrane protein</topology>
    </subcellularLocation>
</comment>
<feature type="transmembrane region" description="Helical" evidence="9">
    <location>
        <begin position="102"/>
        <end position="125"/>
    </location>
</feature>
<sequence length="512" mass="57372">MDIIPVCAITAGGIISLLLLNRLHPYVVRFIGYLSVLVSKYLTYLYLLRRHRFFGPWSRAGVALQTTFISINLFFILIPLLASAHHAFLADLIGLSLQKIRIIHRSIGLAMSLLCLLHVLLALASKDPFSLDNTQDLFAGIGGSSLGLLLLLAIPIVRKLSYEVFLRTHQALSLLLTFAIWQHLPSDKNFPRGYIYISSGLYVAMLILQAGSVVFHNGIFRHHLSRAVLRHDNGAVKIRLKLQKPLEIGPGTYINLWIPAVSFGAFLQSHPFMVISWGPGKQHIIDLLIEPQRGLTRDLLYHAKRDHAADFLVIFSGPHGASVPMDEYESILMVASGFGIATHLPYLKRLIYGYNSRRVQARRIHLVWQIRHKADAVVAQSLLNDALKDDRLDDGCILSISIYLESNDIPTFPFGKRATIYPGVAPLSGIFLEEVLGKHIKKPEVDTIQYGTKAIGLRNLKTILEDAEDIESMDQRKSAREGKMLVTGKRLISWNWATVNVLKVSGYDDIRD</sequence>
<gene>
    <name evidence="13" type="ORF">RSE6_00833</name>
</gene>
<dbReference type="InterPro" id="IPR013121">
    <property type="entry name" value="Fe_red_NAD-bd_6"/>
</dbReference>
<evidence type="ECO:0000259" key="12">
    <source>
        <dbReference type="Pfam" id="PF08030"/>
    </source>
</evidence>
<evidence type="ECO:0000256" key="9">
    <source>
        <dbReference type="SAM" id="Phobius"/>
    </source>
</evidence>
<dbReference type="Pfam" id="PF08022">
    <property type="entry name" value="FAD_binding_8"/>
    <property type="match status" value="1"/>
</dbReference>
<dbReference type="GO" id="GO:0006826">
    <property type="term" value="P:iron ion transport"/>
    <property type="evidence" value="ECO:0007669"/>
    <property type="project" value="TreeGrafter"/>
</dbReference>
<keyword evidence="3 9" id="KW-0812">Transmembrane</keyword>
<evidence type="ECO:0000256" key="5">
    <source>
        <dbReference type="ARBA" id="ARBA00022989"/>
    </source>
</evidence>
<feature type="transmembrane region" description="Helical" evidence="9">
    <location>
        <begin position="193"/>
        <end position="215"/>
    </location>
</feature>
<keyword evidence="2" id="KW-0813">Transport</keyword>
<dbReference type="GO" id="GO:0015677">
    <property type="term" value="P:copper ion import"/>
    <property type="evidence" value="ECO:0007669"/>
    <property type="project" value="TreeGrafter"/>
</dbReference>
<evidence type="ECO:0000256" key="7">
    <source>
        <dbReference type="ARBA" id="ARBA00023065"/>
    </source>
</evidence>
<dbReference type="Gene3D" id="3.40.50.80">
    <property type="entry name" value="Nucleotide-binding domain of ferredoxin-NADP reductase (FNR) module"/>
    <property type="match status" value="1"/>
</dbReference>
<keyword evidence="14" id="KW-1185">Reference proteome</keyword>
<evidence type="ECO:0000256" key="6">
    <source>
        <dbReference type="ARBA" id="ARBA00023002"/>
    </source>
</evidence>
<keyword evidence="4" id="KW-0249">Electron transport</keyword>
<evidence type="ECO:0000256" key="3">
    <source>
        <dbReference type="ARBA" id="ARBA00022692"/>
    </source>
</evidence>
<dbReference type="GO" id="GO:0000293">
    <property type="term" value="F:ferric-chelate reductase activity"/>
    <property type="evidence" value="ECO:0007669"/>
    <property type="project" value="UniProtKB-ARBA"/>
</dbReference>
<keyword evidence="7" id="KW-0406">Ion transport</keyword>
<dbReference type="PANTHER" id="PTHR32361">
    <property type="entry name" value="FERRIC/CUPRIC REDUCTASE TRANSMEMBRANE COMPONENT"/>
    <property type="match status" value="1"/>
</dbReference>
<evidence type="ECO:0000313" key="13">
    <source>
        <dbReference type="EMBL" id="CZT41138.1"/>
    </source>
</evidence>
<dbReference type="CDD" id="cd06186">
    <property type="entry name" value="NOX_Duox_like_FAD_NADP"/>
    <property type="match status" value="1"/>
</dbReference>
<dbReference type="AlphaFoldDB" id="A0A1E1LW98"/>
<name>A0A1E1LW98_RHYSE</name>
<dbReference type="GO" id="GO:0006879">
    <property type="term" value="P:intracellular iron ion homeostasis"/>
    <property type="evidence" value="ECO:0007669"/>
    <property type="project" value="TreeGrafter"/>
</dbReference>
<evidence type="ECO:0000256" key="8">
    <source>
        <dbReference type="ARBA" id="ARBA00023136"/>
    </source>
</evidence>
<reference evidence="14" key="1">
    <citation type="submission" date="2016-03" db="EMBL/GenBank/DDBJ databases">
        <authorList>
            <person name="Guldener U."/>
        </authorList>
    </citation>
    <scope>NUCLEOTIDE SEQUENCE [LARGE SCALE GENOMIC DNA]</scope>
</reference>
<evidence type="ECO:0000256" key="2">
    <source>
        <dbReference type="ARBA" id="ARBA00022448"/>
    </source>
</evidence>
<proteinExistence type="predicted"/>
<evidence type="ECO:0000313" key="14">
    <source>
        <dbReference type="Proteomes" id="UP000177625"/>
    </source>
</evidence>
<evidence type="ECO:0000256" key="1">
    <source>
        <dbReference type="ARBA" id="ARBA00004141"/>
    </source>
</evidence>
<evidence type="ECO:0000259" key="10">
    <source>
        <dbReference type="Pfam" id="PF01794"/>
    </source>
</evidence>
<dbReference type="InterPro" id="IPR013112">
    <property type="entry name" value="FAD-bd_8"/>
</dbReference>
<protein>
    <submittedName>
        <fullName evidence="13">Related to FRE2 Ferric (And cupric) reductase</fullName>
    </submittedName>
</protein>
<dbReference type="GO" id="GO:0005886">
    <property type="term" value="C:plasma membrane"/>
    <property type="evidence" value="ECO:0007669"/>
    <property type="project" value="TreeGrafter"/>
</dbReference>
<feature type="domain" description="Ferric oxidoreductase" evidence="10">
    <location>
        <begin position="75"/>
        <end position="179"/>
    </location>
</feature>
<feature type="domain" description="Ferric reductase NAD binding" evidence="12">
    <location>
        <begin position="328"/>
        <end position="404"/>
    </location>
</feature>
<feature type="transmembrane region" description="Helical" evidence="9">
    <location>
        <begin position="26"/>
        <end position="47"/>
    </location>
</feature>
<feature type="domain" description="FAD-binding 8" evidence="11">
    <location>
        <begin position="236"/>
        <end position="322"/>
    </location>
</feature>
<dbReference type="Pfam" id="PF08030">
    <property type="entry name" value="NAD_binding_6"/>
    <property type="match status" value="1"/>
</dbReference>
<keyword evidence="5 9" id="KW-1133">Transmembrane helix</keyword>
<feature type="transmembrane region" description="Helical" evidence="9">
    <location>
        <begin position="67"/>
        <end position="90"/>
    </location>
</feature>
<dbReference type="InterPro" id="IPR013130">
    <property type="entry name" value="Fe3_Rdtase_TM_dom"/>
</dbReference>
<keyword evidence="6" id="KW-0560">Oxidoreductase</keyword>
<keyword evidence="8 9" id="KW-0472">Membrane</keyword>
<organism evidence="13 14">
    <name type="scientific">Rhynchosporium secalis</name>
    <name type="common">Barley scald fungus</name>
    <dbReference type="NCBI Taxonomy" id="38038"/>
    <lineage>
        <taxon>Eukaryota</taxon>
        <taxon>Fungi</taxon>
        <taxon>Dikarya</taxon>
        <taxon>Ascomycota</taxon>
        <taxon>Pezizomycotina</taxon>
        <taxon>Leotiomycetes</taxon>
        <taxon>Helotiales</taxon>
        <taxon>Ploettnerulaceae</taxon>
        <taxon>Rhynchosporium</taxon>
    </lineage>
</organism>
<dbReference type="InterPro" id="IPR039261">
    <property type="entry name" value="FNR_nucleotide-bd"/>
</dbReference>
<dbReference type="Proteomes" id="UP000177625">
    <property type="component" value="Unassembled WGS sequence"/>
</dbReference>
<dbReference type="EMBL" id="FJVC01000019">
    <property type="protein sequence ID" value="CZT41138.1"/>
    <property type="molecule type" value="Genomic_DNA"/>
</dbReference>
<dbReference type="PANTHER" id="PTHR32361:SF26">
    <property type="entry name" value="FAD-BINDING 8 DOMAIN-CONTAINING PROTEIN-RELATED"/>
    <property type="match status" value="1"/>
</dbReference>